<evidence type="ECO:0000256" key="1">
    <source>
        <dbReference type="SAM" id="MobiDB-lite"/>
    </source>
</evidence>
<evidence type="ECO:0000313" key="2">
    <source>
        <dbReference type="EMBL" id="CDY30122.1"/>
    </source>
</evidence>
<dbReference type="EMBL" id="LK032249">
    <property type="protein sequence ID" value="CDY30122.1"/>
    <property type="molecule type" value="Genomic_DNA"/>
</dbReference>
<name>A0A078GY34_BRANA</name>
<dbReference type="Gramene" id="CDY30122">
    <property type="protein sequence ID" value="CDY30122"/>
    <property type="gene ID" value="GSBRNA2T00044687001"/>
</dbReference>
<dbReference type="PaxDb" id="3708-A0A078GY34"/>
<gene>
    <name evidence="2" type="primary">BnaC05g37400D</name>
    <name evidence="2" type="ORF">GSBRNA2T00044687001</name>
</gene>
<accession>A0A078GY34</accession>
<dbReference type="Proteomes" id="UP000028999">
    <property type="component" value="Unassembled WGS sequence"/>
</dbReference>
<feature type="region of interest" description="Disordered" evidence="1">
    <location>
        <begin position="1"/>
        <end position="36"/>
    </location>
</feature>
<dbReference type="AlphaFoldDB" id="A0A078GY34"/>
<dbReference type="STRING" id="3708.A0A078GY34"/>
<sequence length="58" mass="6672">MEDLRLSPLRLGSFKSSPPRGSPTFRRVHSGRTPRREVKANGGALQWFRINELIRLLI</sequence>
<reference evidence="2 3" key="1">
    <citation type="journal article" date="2014" name="Science">
        <title>Plant genetics. Early allopolyploid evolution in the post-Neolithic Brassica napus oilseed genome.</title>
        <authorList>
            <person name="Chalhoub B."/>
            <person name="Denoeud F."/>
            <person name="Liu S."/>
            <person name="Parkin I.A."/>
            <person name="Tang H."/>
            <person name="Wang X."/>
            <person name="Chiquet J."/>
            <person name="Belcram H."/>
            <person name="Tong C."/>
            <person name="Samans B."/>
            <person name="Correa M."/>
            <person name="Da Silva C."/>
            <person name="Just J."/>
            <person name="Falentin C."/>
            <person name="Koh C.S."/>
            <person name="Le Clainche I."/>
            <person name="Bernard M."/>
            <person name="Bento P."/>
            <person name="Noel B."/>
            <person name="Labadie K."/>
            <person name="Alberti A."/>
            <person name="Charles M."/>
            <person name="Arnaud D."/>
            <person name="Guo H."/>
            <person name="Daviaud C."/>
            <person name="Alamery S."/>
            <person name="Jabbari K."/>
            <person name="Zhao M."/>
            <person name="Edger P.P."/>
            <person name="Chelaifa H."/>
            <person name="Tack D."/>
            <person name="Lassalle G."/>
            <person name="Mestiri I."/>
            <person name="Schnel N."/>
            <person name="Le Paslier M.C."/>
            <person name="Fan G."/>
            <person name="Renault V."/>
            <person name="Bayer P.E."/>
            <person name="Golicz A.A."/>
            <person name="Manoli S."/>
            <person name="Lee T.H."/>
            <person name="Thi V.H."/>
            <person name="Chalabi S."/>
            <person name="Hu Q."/>
            <person name="Fan C."/>
            <person name="Tollenaere R."/>
            <person name="Lu Y."/>
            <person name="Battail C."/>
            <person name="Shen J."/>
            <person name="Sidebottom C.H."/>
            <person name="Wang X."/>
            <person name="Canaguier A."/>
            <person name="Chauveau A."/>
            <person name="Berard A."/>
            <person name="Deniot G."/>
            <person name="Guan M."/>
            <person name="Liu Z."/>
            <person name="Sun F."/>
            <person name="Lim Y.P."/>
            <person name="Lyons E."/>
            <person name="Town C.D."/>
            <person name="Bancroft I."/>
            <person name="Wang X."/>
            <person name="Meng J."/>
            <person name="Ma J."/>
            <person name="Pires J.C."/>
            <person name="King G.J."/>
            <person name="Brunel D."/>
            <person name="Delourme R."/>
            <person name="Renard M."/>
            <person name="Aury J.M."/>
            <person name="Adams K.L."/>
            <person name="Batley J."/>
            <person name="Snowdon R.J."/>
            <person name="Tost J."/>
            <person name="Edwards D."/>
            <person name="Zhou Y."/>
            <person name="Hua W."/>
            <person name="Sharpe A.G."/>
            <person name="Paterson A.H."/>
            <person name="Guan C."/>
            <person name="Wincker P."/>
        </authorList>
    </citation>
    <scope>NUCLEOTIDE SEQUENCE [LARGE SCALE GENOMIC DNA]</scope>
    <source>
        <strain evidence="3">cv. Darmor-bzh</strain>
    </source>
</reference>
<organism evidence="2 3">
    <name type="scientific">Brassica napus</name>
    <name type="common">Rape</name>
    <dbReference type="NCBI Taxonomy" id="3708"/>
    <lineage>
        <taxon>Eukaryota</taxon>
        <taxon>Viridiplantae</taxon>
        <taxon>Streptophyta</taxon>
        <taxon>Embryophyta</taxon>
        <taxon>Tracheophyta</taxon>
        <taxon>Spermatophyta</taxon>
        <taxon>Magnoliopsida</taxon>
        <taxon>eudicotyledons</taxon>
        <taxon>Gunneridae</taxon>
        <taxon>Pentapetalae</taxon>
        <taxon>rosids</taxon>
        <taxon>malvids</taxon>
        <taxon>Brassicales</taxon>
        <taxon>Brassicaceae</taxon>
        <taxon>Brassiceae</taxon>
        <taxon>Brassica</taxon>
    </lineage>
</organism>
<evidence type="ECO:0000313" key="3">
    <source>
        <dbReference type="Proteomes" id="UP000028999"/>
    </source>
</evidence>
<keyword evidence="3" id="KW-1185">Reference proteome</keyword>
<protein>
    <submittedName>
        <fullName evidence="2">BnaC05g37400D protein</fullName>
    </submittedName>
</protein>
<proteinExistence type="predicted"/>